<keyword evidence="3" id="KW-0812">Transmembrane</keyword>
<name>A0ABP0TPF8_9BRYO</name>
<reference evidence="5" key="1">
    <citation type="submission" date="2024-02" db="EMBL/GenBank/DDBJ databases">
        <authorList>
            <consortium name="ELIXIR-Norway"/>
            <consortium name="Elixir Norway"/>
        </authorList>
    </citation>
    <scope>NUCLEOTIDE SEQUENCE</scope>
</reference>
<feature type="transmembrane region" description="Helical" evidence="3">
    <location>
        <begin position="298"/>
        <end position="320"/>
    </location>
</feature>
<feature type="domain" description="VASt" evidence="4">
    <location>
        <begin position="14"/>
        <end position="148"/>
    </location>
</feature>
<evidence type="ECO:0000256" key="3">
    <source>
        <dbReference type="SAM" id="Phobius"/>
    </source>
</evidence>
<evidence type="ECO:0000259" key="4">
    <source>
        <dbReference type="Pfam" id="PF16016"/>
    </source>
</evidence>
<evidence type="ECO:0000256" key="1">
    <source>
        <dbReference type="ARBA" id="ARBA00004370"/>
    </source>
</evidence>
<accession>A0ABP0TPF8</accession>
<evidence type="ECO:0000256" key="2">
    <source>
        <dbReference type="ARBA" id="ARBA00023136"/>
    </source>
</evidence>
<keyword evidence="2 3" id="KW-0472">Membrane</keyword>
<evidence type="ECO:0000313" key="5">
    <source>
        <dbReference type="EMBL" id="CAK9201666.1"/>
    </source>
</evidence>
<dbReference type="EMBL" id="OZ019905">
    <property type="protein sequence ID" value="CAK9201666.1"/>
    <property type="molecule type" value="Genomic_DNA"/>
</dbReference>
<comment type="subcellular location">
    <subcellularLocation>
        <location evidence="1">Membrane</location>
    </subcellularLocation>
</comment>
<protein>
    <recommendedName>
        <fullName evidence="4">VASt domain-containing protein</fullName>
    </recommendedName>
</protein>
<keyword evidence="3" id="KW-1133">Transmembrane helix</keyword>
<organism evidence="5 6">
    <name type="scientific">Sphagnum troendelagicum</name>
    <dbReference type="NCBI Taxonomy" id="128251"/>
    <lineage>
        <taxon>Eukaryota</taxon>
        <taxon>Viridiplantae</taxon>
        <taxon>Streptophyta</taxon>
        <taxon>Embryophyta</taxon>
        <taxon>Bryophyta</taxon>
        <taxon>Sphagnophytina</taxon>
        <taxon>Sphagnopsida</taxon>
        <taxon>Sphagnales</taxon>
        <taxon>Sphagnaceae</taxon>
        <taxon>Sphagnum</taxon>
    </lineage>
</organism>
<dbReference type="Proteomes" id="UP001497512">
    <property type="component" value="Chromosome 13"/>
</dbReference>
<sequence length="324" mass="35920">MVRKLSVQGNIESVEPEAVFSSLFGDDQFMRCYHKVVNEDPDAAISSWTADRKRTVCFRAPLNAPGLVRRFIGADVLRVSEIQQYERHGNCFTITSEPVVEGAAGELFSTNGNIVLEPSKPGTGCLVTMNIILHCKATVWGIQSMVEAFMEMKAIKSFDRWMEVASQFCREPPALAGTSLMPSRMVEEAFSSDDSFYDLEEAAEVDSNRTSIIETEIAGPVELVEVLEMGVTGRADCDTWLPQAVVQHLSDLRSSNEASRAHMERLDADLQKLQTKFGILSSQLQEVQLQQQYLQQQAVWGLVGLAVTTALLFGIGHAYMSSQR</sequence>
<dbReference type="InterPro" id="IPR031968">
    <property type="entry name" value="VASt"/>
</dbReference>
<gene>
    <name evidence="5" type="ORF">CSSPTR1EN2_LOCUS6021</name>
</gene>
<keyword evidence="6" id="KW-1185">Reference proteome</keyword>
<proteinExistence type="predicted"/>
<dbReference type="Pfam" id="PF16016">
    <property type="entry name" value="VASt"/>
    <property type="match status" value="1"/>
</dbReference>
<evidence type="ECO:0000313" key="6">
    <source>
        <dbReference type="Proteomes" id="UP001497512"/>
    </source>
</evidence>